<protein>
    <submittedName>
        <fullName evidence="2">Uncharacterized protein</fullName>
    </submittedName>
</protein>
<reference evidence="2 3" key="1">
    <citation type="journal article" date="2018" name="Evol. Lett.">
        <title>Horizontal gene cluster transfer increased hallucinogenic mushroom diversity.</title>
        <authorList>
            <person name="Reynolds H.T."/>
            <person name="Vijayakumar V."/>
            <person name="Gluck-Thaler E."/>
            <person name="Korotkin H.B."/>
            <person name="Matheny P.B."/>
            <person name="Slot J.C."/>
        </authorList>
    </citation>
    <scope>NUCLEOTIDE SEQUENCE [LARGE SCALE GENOMIC DNA]</scope>
    <source>
        <strain evidence="2 3">SRW20</strain>
    </source>
</reference>
<evidence type="ECO:0000313" key="2">
    <source>
        <dbReference type="EMBL" id="PPQ83483.1"/>
    </source>
</evidence>
<feature type="compositionally biased region" description="Polar residues" evidence="1">
    <location>
        <begin position="25"/>
        <end position="43"/>
    </location>
</feature>
<sequence length="218" mass="23613">MATKVKQSSEAKFALPPPPPLMPLYSSQDRSQYTPKLSNNPPCPVSTQLPTSPDAFIRKSTPPCWPAFGYKLIWQSHTRGSIVWRTVIVPSGVPKSPLHECVGAGAHAMVSSPFPHPLRGRRKRGEMVSGAVCVQEKLKLMLTYAGNAYSESDCRTGSAVDSNHHDADAQQAGEEDGNQGDEASHVMVVFEGGNGSSTRSPIFSLGRYIVNYCTTKQP</sequence>
<evidence type="ECO:0000256" key="1">
    <source>
        <dbReference type="SAM" id="MobiDB-lite"/>
    </source>
</evidence>
<organism evidence="2 3">
    <name type="scientific">Gymnopilus dilepis</name>
    <dbReference type="NCBI Taxonomy" id="231916"/>
    <lineage>
        <taxon>Eukaryota</taxon>
        <taxon>Fungi</taxon>
        <taxon>Dikarya</taxon>
        <taxon>Basidiomycota</taxon>
        <taxon>Agaricomycotina</taxon>
        <taxon>Agaricomycetes</taxon>
        <taxon>Agaricomycetidae</taxon>
        <taxon>Agaricales</taxon>
        <taxon>Agaricineae</taxon>
        <taxon>Hymenogastraceae</taxon>
        <taxon>Gymnopilus</taxon>
    </lineage>
</organism>
<keyword evidence="3" id="KW-1185">Reference proteome</keyword>
<evidence type="ECO:0000313" key="3">
    <source>
        <dbReference type="Proteomes" id="UP000284706"/>
    </source>
</evidence>
<dbReference type="Proteomes" id="UP000284706">
    <property type="component" value="Unassembled WGS sequence"/>
</dbReference>
<accession>A0A409WY89</accession>
<proteinExistence type="predicted"/>
<dbReference type="EMBL" id="NHYE01004616">
    <property type="protein sequence ID" value="PPQ83483.1"/>
    <property type="molecule type" value="Genomic_DNA"/>
</dbReference>
<comment type="caution">
    <text evidence="2">The sequence shown here is derived from an EMBL/GenBank/DDBJ whole genome shotgun (WGS) entry which is preliminary data.</text>
</comment>
<feature type="compositionally biased region" description="Polar residues" evidence="1">
    <location>
        <begin position="1"/>
        <end position="10"/>
    </location>
</feature>
<name>A0A409WY89_9AGAR</name>
<dbReference type="AlphaFoldDB" id="A0A409WY89"/>
<dbReference type="InParanoid" id="A0A409WY89"/>
<gene>
    <name evidence="2" type="ORF">CVT26_004397</name>
</gene>
<feature type="region of interest" description="Disordered" evidence="1">
    <location>
        <begin position="155"/>
        <end position="180"/>
    </location>
</feature>
<feature type="region of interest" description="Disordered" evidence="1">
    <location>
        <begin position="1"/>
        <end position="43"/>
    </location>
</feature>